<dbReference type="AlphaFoldDB" id="A0A6H0S4W0"/>
<keyword evidence="4" id="KW-1185">Reference proteome</keyword>
<dbReference type="CDD" id="cd00085">
    <property type="entry name" value="HNHc"/>
    <property type="match status" value="1"/>
</dbReference>
<dbReference type="InterPro" id="IPR003615">
    <property type="entry name" value="HNH_nuc"/>
</dbReference>
<dbReference type="InterPro" id="IPR003870">
    <property type="entry name" value="DUF222"/>
</dbReference>
<organism evidence="3 4">
    <name type="scientific">Mycolicibacterium frederiksbergense</name>
    <dbReference type="NCBI Taxonomy" id="117567"/>
    <lineage>
        <taxon>Bacteria</taxon>
        <taxon>Bacillati</taxon>
        <taxon>Actinomycetota</taxon>
        <taxon>Actinomycetes</taxon>
        <taxon>Mycobacteriales</taxon>
        <taxon>Mycobacteriaceae</taxon>
        <taxon>Mycolicibacterium</taxon>
    </lineage>
</organism>
<feature type="region of interest" description="Disordered" evidence="1">
    <location>
        <begin position="444"/>
        <end position="488"/>
    </location>
</feature>
<dbReference type="Pfam" id="PF02720">
    <property type="entry name" value="DUF222"/>
    <property type="match status" value="1"/>
</dbReference>
<proteinExistence type="predicted"/>
<dbReference type="KEGG" id="mfre:EXE63_15880"/>
<evidence type="ECO:0000313" key="4">
    <source>
        <dbReference type="Proteomes" id="UP000501849"/>
    </source>
</evidence>
<accession>A0A6H0S4W0</accession>
<evidence type="ECO:0000256" key="1">
    <source>
        <dbReference type="SAM" id="MobiDB-lite"/>
    </source>
</evidence>
<reference evidence="3 4" key="1">
    <citation type="submission" date="2019-04" db="EMBL/GenBank/DDBJ databases">
        <title>Draft, Whole-Genome Sequence of the Anthracene-degrading Mycobacterium frederiksbergense LB501T, Isolated from a Polycyclic Aromatic Hydrocarbon (PAH)-Contaminated Soil.</title>
        <authorList>
            <person name="Augelletti F."/>
        </authorList>
    </citation>
    <scope>NUCLEOTIDE SEQUENCE [LARGE SCALE GENOMIC DNA]</scope>
    <source>
        <strain evidence="3 4">LB 501T</strain>
    </source>
</reference>
<gene>
    <name evidence="3" type="ORF">EXE63_15880</name>
</gene>
<dbReference type="Proteomes" id="UP000501849">
    <property type="component" value="Chromosome"/>
</dbReference>
<evidence type="ECO:0000313" key="3">
    <source>
        <dbReference type="EMBL" id="QIV82190.1"/>
    </source>
</evidence>
<dbReference type="SMART" id="SM00507">
    <property type="entry name" value="HNHc"/>
    <property type="match status" value="1"/>
</dbReference>
<dbReference type="EMBL" id="CP038799">
    <property type="protein sequence ID" value="QIV82190.1"/>
    <property type="molecule type" value="Genomic_DNA"/>
</dbReference>
<sequence length="488" mass="53888">MSYCRTSVRIMVDEQLAYDEEERRAALAVDNIGAEAREENACGARRLFAIGQLYEVRAPDDDTEKLCWAIDGHTSLVAEVATALGVSRCRAAAQVKMAIALYTKLPQVLRTAKSGWLDYRMLAAIVSRTELIVDRDVLERVDDRLAERAPKWARLSEPKIEARINAVIAAQDPEAVRIREQIRRDREVGGCANGDGTAEIWGRIDVAALAAMNTVLDAMAGSVCRADPRSKDARRSDAFFAVFAGKALSCRCEQTDCPAEPLTVSSTAPAAKLVVHLIADRAGTTALTGSLDRIDAEALAATVEHATVREVDPGRVTVEQGRFPSAKLAEFIRCRDLTCRFPGCDVPAWDTDIDHTVAWPAGPTHPSNLKCLCRTHHLLKTFFDDWNDVQLANGTVVWTSPTGHVYTTEPEGAQWFAGLGDPTGEPTLQAIVPTLATRCMKMPTRERPRHEDTRRRITAERHTNRARLEHKEQDHQAWLAAHDEPAPF</sequence>
<name>A0A6H0S4W0_9MYCO</name>
<keyword evidence="3" id="KW-0378">Hydrolase</keyword>
<evidence type="ECO:0000259" key="2">
    <source>
        <dbReference type="SMART" id="SM00507"/>
    </source>
</evidence>
<keyword evidence="3" id="KW-0255">Endonuclease</keyword>
<keyword evidence="3" id="KW-0540">Nuclease</keyword>
<protein>
    <submittedName>
        <fullName evidence="3">HNH endonuclease</fullName>
    </submittedName>
</protein>
<feature type="domain" description="HNH nuclease" evidence="2">
    <location>
        <begin position="327"/>
        <end position="378"/>
    </location>
</feature>
<dbReference type="GO" id="GO:0004519">
    <property type="term" value="F:endonuclease activity"/>
    <property type="evidence" value="ECO:0007669"/>
    <property type="project" value="UniProtKB-KW"/>
</dbReference>